<evidence type="ECO:0000256" key="5">
    <source>
        <dbReference type="ARBA" id="ARBA00022982"/>
    </source>
</evidence>
<proteinExistence type="predicted"/>
<accession>A0A9D1MY06</accession>
<evidence type="ECO:0000256" key="7">
    <source>
        <dbReference type="ARBA" id="ARBA00023014"/>
    </source>
</evidence>
<dbReference type="Pfam" id="PF04015">
    <property type="entry name" value="DUF362"/>
    <property type="match status" value="1"/>
</dbReference>
<dbReference type="AlphaFoldDB" id="A0A9D1MY06"/>
<dbReference type="GO" id="GO:0046872">
    <property type="term" value="F:metal ion binding"/>
    <property type="evidence" value="ECO:0007669"/>
    <property type="project" value="UniProtKB-KW"/>
</dbReference>
<dbReference type="InterPro" id="IPR007160">
    <property type="entry name" value="DUF362"/>
</dbReference>
<dbReference type="GO" id="GO:0051539">
    <property type="term" value="F:4 iron, 4 sulfur cluster binding"/>
    <property type="evidence" value="ECO:0007669"/>
    <property type="project" value="UniProtKB-KW"/>
</dbReference>
<keyword evidence="4" id="KW-0677">Repeat</keyword>
<feature type="domain" description="4Fe-4S ferredoxin-type" evidence="8">
    <location>
        <begin position="188"/>
        <end position="216"/>
    </location>
</feature>
<evidence type="ECO:0000313" key="9">
    <source>
        <dbReference type="EMBL" id="HIU91264.1"/>
    </source>
</evidence>
<dbReference type="Proteomes" id="UP000886852">
    <property type="component" value="Unassembled WGS sequence"/>
</dbReference>
<dbReference type="Gene3D" id="3.30.70.20">
    <property type="match status" value="1"/>
</dbReference>
<evidence type="ECO:0000259" key="8">
    <source>
        <dbReference type="PROSITE" id="PS51379"/>
    </source>
</evidence>
<evidence type="ECO:0000313" key="10">
    <source>
        <dbReference type="Proteomes" id="UP000886852"/>
    </source>
</evidence>
<evidence type="ECO:0000256" key="2">
    <source>
        <dbReference type="ARBA" id="ARBA00022485"/>
    </source>
</evidence>
<keyword evidence="1" id="KW-0813">Transport</keyword>
<name>A0A9D1MY06_9BACT</name>
<dbReference type="InterPro" id="IPR050572">
    <property type="entry name" value="Fe-S_Ferredoxin"/>
</dbReference>
<dbReference type="InterPro" id="IPR017900">
    <property type="entry name" value="4Fe4S_Fe_S_CS"/>
</dbReference>
<keyword evidence="7" id="KW-0411">Iron-sulfur</keyword>
<keyword evidence="6" id="KW-0408">Iron</keyword>
<dbReference type="PANTHER" id="PTHR43687:SF6">
    <property type="entry name" value="L-ASPARTATE SEMIALDEHYDE SULFURTRANSFERASE IRON-SULFUR SUBUNIT"/>
    <property type="match status" value="1"/>
</dbReference>
<dbReference type="EMBL" id="DVOC01000079">
    <property type="protein sequence ID" value="HIU91264.1"/>
    <property type="molecule type" value="Genomic_DNA"/>
</dbReference>
<evidence type="ECO:0000256" key="4">
    <source>
        <dbReference type="ARBA" id="ARBA00022737"/>
    </source>
</evidence>
<reference evidence="9" key="2">
    <citation type="journal article" date="2021" name="PeerJ">
        <title>Extensive microbial diversity within the chicken gut microbiome revealed by metagenomics and culture.</title>
        <authorList>
            <person name="Gilroy R."/>
            <person name="Ravi A."/>
            <person name="Getino M."/>
            <person name="Pursley I."/>
            <person name="Horton D.L."/>
            <person name="Alikhan N.F."/>
            <person name="Baker D."/>
            <person name="Gharbi K."/>
            <person name="Hall N."/>
            <person name="Watson M."/>
            <person name="Adriaenssens E.M."/>
            <person name="Foster-Nyarko E."/>
            <person name="Jarju S."/>
            <person name="Secka A."/>
            <person name="Antonio M."/>
            <person name="Oren A."/>
            <person name="Chaudhuri R.R."/>
            <person name="La Ragione R."/>
            <person name="Hildebrand F."/>
            <person name="Pallen M.J."/>
        </authorList>
    </citation>
    <scope>NUCLEOTIDE SEQUENCE</scope>
    <source>
        <strain evidence="9">ChiHjej12B11-7776</strain>
    </source>
</reference>
<feature type="domain" description="4Fe-4S ferredoxin-type" evidence="8">
    <location>
        <begin position="217"/>
        <end position="246"/>
    </location>
</feature>
<dbReference type="SUPFAM" id="SSF54862">
    <property type="entry name" value="4Fe-4S ferredoxins"/>
    <property type="match status" value="1"/>
</dbReference>
<organism evidence="9 10">
    <name type="scientific">Candidatus Fimimonas merdipullorum</name>
    <dbReference type="NCBI Taxonomy" id="2840822"/>
    <lineage>
        <taxon>Bacteria</taxon>
        <taxon>Pseudomonadati</taxon>
        <taxon>Myxococcota</taxon>
        <taxon>Myxococcia</taxon>
        <taxon>Myxococcales</taxon>
        <taxon>Cystobacterineae</taxon>
        <taxon>Myxococcaceae</taxon>
        <taxon>Myxococcaceae incertae sedis</taxon>
        <taxon>Candidatus Fimimonas</taxon>
    </lineage>
</organism>
<dbReference type="Pfam" id="PF12838">
    <property type="entry name" value="Fer4_7"/>
    <property type="match status" value="1"/>
</dbReference>
<gene>
    <name evidence="9" type="ORF">IAC72_04575</name>
</gene>
<dbReference type="PANTHER" id="PTHR43687">
    <property type="entry name" value="ADENYLYLSULFATE REDUCTASE, BETA SUBUNIT"/>
    <property type="match status" value="1"/>
</dbReference>
<evidence type="ECO:0000256" key="6">
    <source>
        <dbReference type="ARBA" id="ARBA00023004"/>
    </source>
</evidence>
<dbReference type="InterPro" id="IPR017896">
    <property type="entry name" value="4Fe4S_Fe-S-bd"/>
</dbReference>
<dbReference type="PROSITE" id="PS51379">
    <property type="entry name" value="4FE4S_FER_2"/>
    <property type="match status" value="2"/>
</dbReference>
<keyword evidence="3" id="KW-0479">Metal-binding</keyword>
<protein>
    <submittedName>
        <fullName evidence="9">DUF362 domain-containing protein</fullName>
    </submittedName>
</protein>
<dbReference type="PROSITE" id="PS00198">
    <property type="entry name" value="4FE4S_FER_1"/>
    <property type="match status" value="1"/>
</dbReference>
<keyword evidence="5" id="KW-0249">Electron transport</keyword>
<evidence type="ECO:0000256" key="1">
    <source>
        <dbReference type="ARBA" id="ARBA00022448"/>
    </source>
</evidence>
<dbReference type="Gene3D" id="3.40.50.11440">
    <property type="match status" value="1"/>
</dbReference>
<keyword evidence="2" id="KW-0004">4Fe-4S</keyword>
<sequence>MTTSQVYFCNMRTLAGGMSIPEKLKNLIREGGIAKLDLKGKFVAIKMHFGEPGNIAYLRPQFPAAVAEVVKELGGRPFLCDCNTMYTGMRHNGLDHLRAAEIDGFNSATTGCYVIIGDGIKGDDEVAVRIDCPLVKDAYVGRALRDADVIISLSHFKGHEMAGFGGCLKNLGMGGASIAGKRDQHSGSRPQVEESNCIGCGLCTTQCAYSAVKVHDGKAHVDHALCVGCGRCVGVCPQKTIHFLDGNEEEILNKKIAEYAYAVLKDKPSFHVNVIMDVSPNCDCHGENDAAIIPDVGMLCSFDPVAIDAASADLCLAQPVIRQSAAGESAHHSHDCFCQAHPNTDWRSQITHAEEIGLGSGKYLLKEITKQ</sequence>
<evidence type="ECO:0000256" key="3">
    <source>
        <dbReference type="ARBA" id="ARBA00022723"/>
    </source>
</evidence>
<comment type="caution">
    <text evidence="9">The sequence shown here is derived from an EMBL/GenBank/DDBJ whole genome shotgun (WGS) entry which is preliminary data.</text>
</comment>
<reference evidence="9" key="1">
    <citation type="submission" date="2020-10" db="EMBL/GenBank/DDBJ databases">
        <authorList>
            <person name="Gilroy R."/>
        </authorList>
    </citation>
    <scope>NUCLEOTIDE SEQUENCE</scope>
    <source>
        <strain evidence="9">ChiHjej12B11-7776</strain>
    </source>
</reference>